<dbReference type="GO" id="GO:0031123">
    <property type="term" value="P:RNA 3'-end processing"/>
    <property type="evidence" value="ECO:0007669"/>
    <property type="project" value="TreeGrafter"/>
</dbReference>
<dbReference type="STRING" id="1076935.U4LVA6"/>
<dbReference type="eggNOG" id="KOG2277">
    <property type="taxonomic scope" value="Eukaryota"/>
</dbReference>
<feature type="region of interest" description="Disordered" evidence="8">
    <location>
        <begin position="599"/>
        <end position="691"/>
    </location>
</feature>
<feature type="domain" description="PAP-associated" evidence="9">
    <location>
        <begin position="349"/>
        <end position="404"/>
    </location>
</feature>
<dbReference type="SUPFAM" id="SSF81631">
    <property type="entry name" value="PAP/OAS1 substrate-binding domain"/>
    <property type="match status" value="1"/>
</dbReference>
<dbReference type="InterPro" id="IPR002058">
    <property type="entry name" value="PAP_assoc"/>
</dbReference>
<evidence type="ECO:0000256" key="2">
    <source>
        <dbReference type="ARBA" id="ARBA00001946"/>
    </source>
</evidence>
<evidence type="ECO:0000259" key="10">
    <source>
        <dbReference type="Pfam" id="PF22600"/>
    </source>
</evidence>
<evidence type="ECO:0000256" key="7">
    <source>
        <dbReference type="ARBA" id="ARBA00022842"/>
    </source>
</evidence>
<keyword evidence="12" id="KW-1185">Reference proteome</keyword>
<comment type="cofactor">
    <cofactor evidence="1">
        <name>Mn(2+)</name>
        <dbReference type="ChEBI" id="CHEBI:29035"/>
    </cofactor>
</comment>
<evidence type="ECO:0000256" key="4">
    <source>
        <dbReference type="ARBA" id="ARBA00012388"/>
    </source>
</evidence>
<evidence type="ECO:0000313" key="11">
    <source>
        <dbReference type="EMBL" id="CCX32366.1"/>
    </source>
</evidence>
<feature type="region of interest" description="Disordered" evidence="8">
    <location>
        <begin position="841"/>
        <end position="1035"/>
    </location>
</feature>
<accession>U4LVA6</accession>
<dbReference type="EMBL" id="HF935830">
    <property type="protein sequence ID" value="CCX32366.1"/>
    <property type="molecule type" value="Genomic_DNA"/>
</dbReference>
<name>U4LVA6_PYROM</name>
<feature type="compositionally biased region" description="Polar residues" evidence="8">
    <location>
        <begin position="635"/>
        <end position="656"/>
    </location>
</feature>
<proteinExistence type="inferred from homology"/>
<keyword evidence="5" id="KW-0808">Transferase</keyword>
<dbReference type="PANTHER" id="PTHR12271">
    <property type="entry name" value="POLY A POLYMERASE CID PAP -RELATED"/>
    <property type="match status" value="1"/>
</dbReference>
<dbReference type="EC" id="2.7.7.19" evidence="4"/>
<feature type="compositionally biased region" description="Basic and acidic residues" evidence="8">
    <location>
        <begin position="990"/>
        <end position="1005"/>
    </location>
</feature>
<feature type="compositionally biased region" description="Basic and acidic residues" evidence="8">
    <location>
        <begin position="1025"/>
        <end position="1035"/>
    </location>
</feature>
<feature type="compositionally biased region" description="Low complexity" evidence="8">
    <location>
        <begin position="849"/>
        <end position="866"/>
    </location>
</feature>
<feature type="compositionally biased region" description="Polar residues" evidence="8">
    <location>
        <begin position="491"/>
        <end position="502"/>
    </location>
</feature>
<keyword evidence="6" id="KW-0479">Metal-binding</keyword>
<dbReference type="OMA" id="TENHLCM"/>
<feature type="domain" description="Poly(A) RNA polymerase mitochondrial-like central palm" evidence="10">
    <location>
        <begin position="118"/>
        <end position="258"/>
    </location>
</feature>
<comment type="similarity">
    <text evidence="3">Belongs to the DNA polymerase type-B-like family.</text>
</comment>
<dbReference type="GO" id="GO:0010605">
    <property type="term" value="P:negative regulation of macromolecule metabolic process"/>
    <property type="evidence" value="ECO:0007669"/>
    <property type="project" value="UniProtKB-ARBA"/>
</dbReference>
<protein>
    <recommendedName>
        <fullName evidence="4">polynucleotide adenylyltransferase</fullName>
        <ecNumber evidence="4">2.7.7.19</ecNumber>
    </recommendedName>
</protein>
<dbReference type="PANTHER" id="PTHR12271:SF113">
    <property type="entry name" value="POLY(A) RNA POLYMERASE CID11"/>
    <property type="match status" value="1"/>
</dbReference>
<feature type="compositionally biased region" description="Polar residues" evidence="8">
    <location>
        <begin position="867"/>
        <end position="886"/>
    </location>
</feature>
<keyword evidence="7" id="KW-0460">Magnesium</keyword>
<reference evidence="11 12" key="1">
    <citation type="journal article" date="2013" name="PLoS Genet.">
        <title>The genome and development-dependent transcriptomes of Pyronema confluens: a window into fungal evolution.</title>
        <authorList>
            <person name="Traeger S."/>
            <person name="Altegoer F."/>
            <person name="Freitag M."/>
            <person name="Gabaldon T."/>
            <person name="Kempken F."/>
            <person name="Kumar A."/>
            <person name="Marcet-Houben M."/>
            <person name="Poggeler S."/>
            <person name="Stajich J.E."/>
            <person name="Nowrousian M."/>
        </authorList>
    </citation>
    <scope>NUCLEOTIDE SEQUENCE [LARGE SCALE GENOMIC DNA]</scope>
    <source>
        <strain evidence="12">CBS 100304</strain>
        <tissue evidence="11">Vegetative mycelium</tissue>
    </source>
</reference>
<dbReference type="SUPFAM" id="SSF81301">
    <property type="entry name" value="Nucleotidyltransferase"/>
    <property type="match status" value="1"/>
</dbReference>
<feature type="region of interest" description="Disordered" evidence="8">
    <location>
        <begin position="446"/>
        <end position="503"/>
    </location>
</feature>
<dbReference type="InterPro" id="IPR054708">
    <property type="entry name" value="MTPAP-like_central"/>
</dbReference>
<dbReference type="Gene3D" id="3.30.460.10">
    <property type="entry name" value="Beta Polymerase, domain 2"/>
    <property type="match status" value="1"/>
</dbReference>
<evidence type="ECO:0000256" key="8">
    <source>
        <dbReference type="SAM" id="MobiDB-lite"/>
    </source>
</evidence>
<sequence>MQGRRSDVQPQPIAAGQRPPFRHSPHSMSLPSTPHHLPRINGVSRSPSPPAHILDSPRSAASEPASTISYPKAPVSGCPHETLLCSSRRRMPYSLGIDKLKPEKPKLDKLPKAQEEALTKDMEDEFEKLKPSSESEIRRKSFLEKLSRILNDEWPGYDTQVHAFGSTENHLCMDDSDGTARLTRGAVDVCITTKCKEIEQTCKLSALLAKRGMEKVVCVPGAKVPIVKIWDPEFNVACDMNVNSTLALDNTRMIKTYVEIDDRVRPLALIIKHWTKQRILNNAAIGGTLSSYTWICMILNFLQTREPPVLPSLHVLPHKKKPPNCGVDVSFADEIDVIRGAWVVKNHETLGELLFGFFKKYGHDLDYETSVLSVREGRILSKDQKGWTYLQNNRLCVEEPFNTSRNLGNTADDCSMRGIHLEFRRAHKILAEKANLSEVCEQWDWPPEEIHPQPPPQAPSRPVTLSRSNSNHGRNRQNYSGSQRGRGGYHNQYNNRNAQRRGSSGAAAFNQNLMQSPYYGYTPEMYAAYMTPSEQQYMALQQMQFQAQMAQVAQQHAQTNGSSASHDAYNNPAFTAAYIAHMVQYSNLLYPSFGLGHGTHSDTSNPTSPPHTPGMDSRAMRGNDGMRLGLDRNARTYSNGSRSQSQPPSFYSTNGYGRSIPSALATSEDEDFGDHSSNGNPPETPPEEESDEYVGYYSIGGTLIQQDVAVMDPHDDVREEPFMEQKTTVDRQKRYSSEKLPAPMLGQSMGNSPISSKARPNDRHVQSAYPGDAIFPFEHCMTNGVDHSAEPAMNGFTPEHLQPFTHNPRKLVEVHNRQQMRSDDGSSQASVVHNFSALSVTSSPATTTMSIGSSSECESDSMGSPSLSPNGRQRGGSHQSSWTNGRGRNHNSHEEIVISTLTPVPEAPTPVPTPSRKAPEPKPAPETPTKREKQTNGHSNGHSAKKSPSKDDPVPPTPAPAGEKNGQKNGHGKPKTNGSKSNASHHPKKKDTSDSKADQKSDTKGTWKKPQPKKKNKRPAAKEATVAKESERKGG</sequence>
<feature type="region of interest" description="Disordered" evidence="8">
    <location>
        <begin position="1"/>
        <end position="73"/>
    </location>
</feature>
<dbReference type="InterPro" id="IPR043519">
    <property type="entry name" value="NT_sf"/>
</dbReference>
<dbReference type="AlphaFoldDB" id="U4LVA6"/>
<dbReference type="GO" id="GO:1990817">
    <property type="term" value="F:poly(A) RNA polymerase activity"/>
    <property type="evidence" value="ECO:0007669"/>
    <property type="project" value="UniProtKB-EC"/>
</dbReference>
<dbReference type="CDD" id="cd05402">
    <property type="entry name" value="NT_PAP_TUTase"/>
    <property type="match status" value="1"/>
</dbReference>
<evidence type="ECO:0000256" key="5">
    <source>
        <dbReference type="ARBA" id="ARBA00022679"/>
    </source>
</evidence>
<dbReference type="OrthoDB" id="2274644at2759"/>
<dbReference type="Pfam" id="PF03828">
    <property type="entry name" value="PAP_assoc"/>
    <property type="match status" value="1"/>
</dbReference>
<evidence type="ECO:0000259" key="9">
    <source>
        <dbReference type="Pfam" id="PF03828"/>
    </source>
</evidence>
<dbReference type="Pfam" id="PF22600">
    <property type="entry name" value="MTPAP-like_central"/>
    <property type="match status" value="1"/>
</dbReference>
<gene>
    <name evidence="11" type="ORF">PCON_12998</name>
</gene>
<comment type="cofactor">
    <cofactor evidence="2">
        <name>Mg(2+)</name>
        <dbReference type="ChEBI" id="CHEBI:18420"/>
    </cofactor>
</comment>
<organism evidence="11 12">
    <name type="scientific">Pyronema omphalodes (strain CBS 100304)</name>
    <name type="common">Pyronema confluens</name>
    <dbReference type="NCBI Taxonomy" id="1076935"/>
    <lineage>
        <taxon>Eukaryota</taxon>
        <taxon>Fungi</taxon>
        <taxon>Dikarya</taxon>
        <taxon>Ascomycota</taxon>
        <taxon>Pezizomycotina</taxon>
        <taxon>Pezizomycetes</taxon>
        <taxon>Pezizales</taxon>
        <taxon>Pyronemataceae</taxon>
        <taxon>Pyronema</taxon>
    </lineage>
</organism>
<evidence type="ECO:0000256" key="3">
    <source>
        <dbReference type="ARBA" id="ARBA00008593"/>
    </source>
</evidence>
<dbReference type="GO" id="GO:0046872">
    <property type="term" value="F:metal ion binding"/>
    <property type="evidence" value="ECO:0007669"/>
    <property type="project" value="UniProtKB-KW"/>
</dbReference>
<feature type="region of interest" description="Disordered" evidence="8">
    <location>
        <begin position="741"/>
        <end position="763"/>
    </location>
</feature>
<evidence type="ECO:0000256" key="6">
    <source>
        <dbReference type="ARBA" id="ARBA00022723"/>
    </source>
</evidence>
<dbReference type="Proteomes" id="UP000018144">
    <property type="component" value="Unassembled WGS sequence"/>
</dbReference>
<feature type="compositionally biased region" description="Polar residues" evidence="8">
    <location>
        <begin position="463"/>
        <end position="483"/>
    </location>
</feature>
<evidence type="ECO:0000256" key="1">
    <source>
        <dbReference type="ARBA" id="ARBA00001936"/>
    </source>
</evidence>
<feature type="compositionally biased region" description="Basic residues" evidence="8">
    <location>
        <begin position="1006"/>
        <end position="1019"/>
    </location>
</feature>
<evidence type="ECO:0000313" key="12">
    <source>
        <dbReference type="Proteomes" id="UP000018144"/>
    </source>
</evidence>
<dbReference type="Gene3D" id="1.10.1410.10">
    <property type="match status" value="1"/>
</dbReference>